<evidence type="ECO:0000256" key="5">
    <source>
        <dbReference type="ARBA" id="ARBA00023315"/>
    </source>
</evidence>
<evidence type="ECO:0000313" key="8">
    <source>
        <dbReference type="EMBL" id="CAE7680375.1"/>
    </source>
</evidence>
<sequence>LVLGIESSCDDTGAAVLRGDGQILGEALASQANIHEQWGGVVPRLAQEGHKQAIDGTVEEALRRAGIASADLSAVAVTVGPGLGLCLEVGVRKAIRFAAEHRLPLVRVHHMEAHMM</sequence>
<dbReference type="Gene3D" id="3.30.420.40">
    <property type="match status" value="1"/>
</dbReference>
<organism evidence="8 9">
    <name type="scientific">Symbiodinium pilosum</name>
    <name type="common">Dinoflagellate</name>
    <dbReference type="NCBI Taxonomy" id="2952"/>
    <lineage>
        <taxon>Eukaryota</taxon>
        <taxon>Sar</taxon>
        <taxon>Alveolata</taxon>
        <taxon>Dinophyceae</taxon>
        <taxon>Suessiales</taxon>
        <taxon>Symbiodiniaceae</taxon>
        <taxon>Symbiodinium</taxon>
    </lineage>
</organism>
<keyword evidence="5" id="KW-0012">Acyltransferase</keyword>
<keyword evidence="9" id="KW-1185">Reference proteome</keyword>
<dbReference type="EC" id="2.3.1.234" evidence="1"/>
<protein>
    <recommendedName>
        <fullName evidence="1">N(6)-L-threonylcarbamoyladenine synthase</fullName>
        <ecNumber evidence="1">2.3.1.234</ecNumber>
    </recommendedName>
</protein>
<dbReference type="SUPFAM" id="SSF53067">
    <property type="entry name" value="Actin-like ATPase domain"/>
    <property type="match status" value="1"/>
</dbReference>
<name>A0A812WFU9_SYMPI</name>
<feature type="non-terminal residue" evidence="8">
    <location>
        <position position="1"/>
    </location>
</feature>
<evidence type="ECO:0000259" key="7">
    <source>
        <dbReference type="Pfam" id="PF00814"/>
    </source>
</evidence>
<dbReference type="GO" id="GO:0008033">
    <property type="term" value="P:tRNA processing"/>
    <property type="evidence" value="ECO:0007669"/>
    <property type="project" value="UniProtKB-KW"/>
</dbReference>
<comment type="catalytic activity">
    <reaction evidence="6">
        <text>L-threonylcarbamoyladenylate + adenosine(37) in tRNA = N(6)-L-threonylcarbamoyladenosine(37) in tRNA + AMP + H(+)</text>
        <dbReference type="Rhea" id="RHEA:37059"/>
        <dbReference type="Rhea" id="RHEA-COMP:10162"/>
        <dbReference type="Rhea" id="RHEA-COMP:10163"/>
        <dbReference type="ChEBI" id="CHEBI:15378"/>
        <dbReference type="ChEBI" id="CHEBI:73682"/>
        <dbReference type="ChEBI" id="CHEBI:74411"/>
        <dbReference type="ChEBI" id="CHEBI:74418"/>
        <dbReference type="ChEBI" id="CHEBI:456215"/>
        <dbReference type="EC" id="2.3.1.234"/>
    </reaction>
</comment>
<comment type="caution">
    <text evidence="8">The sequence shown here is derived from an EMBL/GenBank/DDBJ whole genome shotgun (WGS) entry which is preliminary data.</text>
</comment>
<dbReference type="PANTHER" id="PTHR11735:SF6">
    <property type="entry name" value="TRNA N6-ADENOSINE THREONYLCARBAMOYLTRANSFERASE, MITOCHONDRIAL"/>
    <property type="match status" value="1"/>
</dbReference>
<dbReference type="InterPro" id="IPR000905">
    <property type="entry name" value="Gcp-like_dom"/>
</dbReference>
<evidence type="ECO:0000256" key="6">
    <source>
        <dbReference type="ARBA" id="ARBA00048117"/>
    </source>
</evidence>
<evidence type="ECO:0000256" key="2">
    <source>
        <dbReference type="ARBA" id="ARBA00022679"/>
    </source>
</evidence>
<accession>A0A812WFU9</accession>
<proteinExistence type="predicted"/>
<dbReference type="AlphaFoldDB" id="A0A812WFU9"/>
<dbReference type="InterPro" id="IPR017861">
    <property type="entry name" value="KAE1/TsaD"/>
</dbReference>
<evidence type="ECO:0000313" key="9">
    <source>
        <dbReference type="Proteomes" id="UP000649617"/>
    </source>
</evidence>
<dbReference type="Proteomes" id="UP000649617">
    <property type="component" value="Unassembled WGS sequence"/>
</dbReference>
<evidence type="ECO:0000256" key="3">
    <source>
        <dbReference type="ARBA" id="ARBA00022694"/>
    </source>
</evidence>
<gene>
    <name evidence="8" type="primary">GCP1</name>
    <name evidence="8" type="ORF">SPIL2461_LOCUS18938</name>
</gene>
<dbReference type="InterPro" id="IPR043129">
    <property type="entry name" value="ATPase_NBD"/>
</dbReference>
<keyword evidence="4" id="KW-0479">Metal-binding</keyword>
<dbReference type="PRINTS" id="PR00789">
    <property type="entry name" value="OSIALOPTASE"/>
</dbReference>
<dbReference type="GO" id="GO:0005739">
    <property type="term" value="C:mitochondrion"/>
    <property type="evidence" value="ECO:0007669"/>
    <property type="project" value="TreeGrafter"/>
</dbReference>
<dbReference type="OrthoDB" id="10254073at2759"/>
<keyword evidence="3" id="KW-0819">tRNA processing</keyword>
<feature type="non-terminal residue" evidence="8">
    <location>
        <position position="116"/>
    </location>
</feature>
<dbReference type="GO" id="GO:0046872">
    <property type="term" value="F:metal ion binding"/>
    <property type="evidence" value="ECO:0007669"/>
    <property type="project" value="UniProtKB-KW"/>
</dbReference>
<dbReference type="FunFam" id="3.30.420.40:FF:000012">
    <property type="entry name" value="tRNA N6-adenosine threonylcarbamoyltransferase"/>
    <property type="match status" value="1"/>
</dbReference>
<reference evidence="8" key="1">
    <citation type="submission" date="2021-02" db="EMBL/GenBank/DDBJ databases">
        <authorList>
            <person name="Dougan E. K."/>
            <person name="Rhodes N."/>
            <person name="Thang M."/>
            <person name="Chan C."/>
        </authorList>
    </citation>
    <scope>NUCLEOTIDE SEQUENCE</scope>
</reference>
<dbReference type="GO" id="GO:0061711">
    <property type="term" value="F:tRNA N(6)-L-threonylcarbamoyladenine synthase activity"/>
    <property type="evidence" value="ECO:0007669"/>
    <property type="project" value="UniProtKB-EC"/>
</dbReference>
<keyword evidence="2" id="KW-0808">Transferase</keyword>
<dbReference type="Pfam" id="PF00814">
    <property type="entry name" value="TsaD"/>
    <property type="match status" value="1"/>
</dbReference>
<dbReference type="EMBL" id="CAJNIZ010044161">
    <property type="protein sequence ID" value="CAE7680375.1"/>
    <property type="molecule type" value="Genomic_DNA"/>
</dbReference>
<evidence type="ECO:0000256" key="4">
    <source>
        <dbReference type="ARBA" id="ARBA00022723"/>
    </source>
</evidence>
<evidence type="ECO:0000256" key="1">
    <source>
        <dbReference type="ARBA" id="ARBA00012156"/>
    </source>
</evidence>
<feature type="domain" description="Gcp-like" evidence="7">
    <location>
        <begin position="22"/>
        <end position="115"/>
    </location>
</feature>
<dbReference type="PANTHER" id="PTHR11735">
    <property type="entry name" value="TRNA N6-ADENOSINE THREONYLCARBAMOYLTRANSFERASE"/>
    <property type="match status" value="1"/>
</dbReference>